<dbReference type="OrthoDB" id="2125027at2759"/>
<dbReference type="PANTHER" id="PTHR12427:SF1">
    <property type="entry name" value="ATP SYNTHASE SUBUNIT E, MITOCHONDRIAL"/>
    <property type="match status" value="1"/>
</dbReference>
<dbReference type="InterPro" id="IPR008386">
    <property type="entry name" value="ATP_synth_F0_esu_mt"/>
</dbReference>
<protein>
    <recommendedName>
        <fullName evidence="14 15">ATP synthase F(0) complex subunit e, mitochondrial</fullName>
    </recommendedName>
</protein>
<evidence type="ECO:0000256" key="2">
    <source>
        <dbReference type="ARBA" id="ARBA00007333"/>
    </source>
</evidence>
<gene>
    <name evidence="16" type="ORF">E6O75_ATG11471</name>
</gene>
<evidence type="ECO:0000256" key="1">
    <source>
        <dbReference type="ARBA" id="ARBA00004273"/>
    </source>
</evidence>
<keyword evidence="6 15" id="KW-0999">Mitochondrion inner membrane</keyword>
<evidence type="ECO:0000256" key="5">
    <source>
        <dbReference type="ARBA" id="ARBA00022781"/>
    </source>
</evidence>
<dbReference type="Pfam" id="PF05680">
    <property type="entry name" value="ATP-synt_E"/>
    <property type="match status" value="1"/>
</dbReference>
<keyword evidence="4 15" id="KW-0138">CF(0)</keyword>
<keyword evidence="9 15" id="KW-0496">Mitochondrion</keyword>
<accession>A0A4Z1P3P2</accession>
<organism evidence="16 17">
    <name type="scientific">Venturia nashicola</name>
    <dbReference type="NCBI Taxonomy" id="86259"/>
    <lineage>
        <taxon>Eukaryota</taxon>
        <taxon>Fungi</taxon>
        <taxon>Dikarya</taxon>
        <taxon>Ascomycota</taxon>
        <taxon>Pezizomycotina</taxon>
        <taxon>Dothideomycetes</taxon>
        <taxon>Pleosporomycetidae</taxon>
        <taxon>Venturiales</taxon>
        <taxon>Venturiaceae</taxon>
        <taxon>Venturia</taxon>
    </lineage>
</organism>
<evidence type="ECO:0000313" key="16">
    <source>
        <dbReference type="EMBL" id="TID16353.1"/>
    </source>
</evidence>
<sequence length="98" mass="10601">MASTGVNVLRWSALGLGVVYGAYHQMSLKAKDKAAHAKKEYDAKAKLISEAKAEFNRKNKPQSVTSAVKSEGKGFDFMADSAGADFDLESFLQLKDGQ</sequence>
<comment type="similarity">
    <text evidence="2 15">Belongs to the ATPase e subunit family.</text>
</comment>
<comment type="subunit">
    <text evidence="15">F-type ATPases have 2 components, CF(1) - the catalytic core - and CF(0) - the membrane proton channel. CF(1) and CF(0) have multiple subunits.</text>
</comment>
<evidence type="ECO:0000256" key="9">
    <source>
        <dbReference type="ARBA" id="ARBA00023128"/>
    </source>
</evidence>
<dbReference type="PANTHER" id="PTHR12427">
    <property type="entry name" value="ATP SYNTHASE E CHAIN, MITOCHONDRIAL"/>
    <property type="match status" value="1"/>
</dbReference>
<comment type="function">
    <text evidence="12 15">Subunit e, of the mitochondrial membrane ATP synthase complex (F(1)F(0) ATP synthase or Complex V) that produces ATP from ADP in the presence of a proton gradient across the membrane which is generated by electron transport complexes of the respiratory chain. ATP synthase complex consist of a soluble F(1) head domain - the catalytic core - and a membrane F(1) domain - the membrane proton channel. These two domains are linked by a central stalk rotating inside the F(1) region and a stationary peripheral stalk. During catalysis, ATP synthesis in the catalytic domain of F(1) is coupled via a rotary mechanism of the central stalk subunits to proton translocation. In vivo, can only synthesize ATP although its ATP hydrolase activity can be activated artificially in vitro. Part of the complex F(0) domain.</text>
</comment>
<evidence type="ECO:0000256" key="4">
    <source>
        <dbReference type="ARBA" id="ARBA00022547"/>
    </source>
</evidence>
<evidence type="ECO:0000256" key="15">
    <source>
        <dbReference type="RuleBase" id="RU367005"/>
    </source>
</evidence>
<keyword evidence="8 15" id="KW-0406">Ion transport</keyword>
<keyword evidence="7" id="KW-0007">Acetylation</keyword>
<dbReference type="GO" id="GO:0045259">
    <property type="term" value="C:proton-transporting ATP synthase complex"/>
    <property type="evidence" value="ECO:0007669"/>
    <property type="project" value="UniProtKB-UniRule"/>
</dbReference>
<comment type="subcellular location">
    <subcellularLocation>
        <location evidence="1 15">Mitochondrion inner membrane</location>
    </subcellularLocation>
</comment>
<keyword evidence="11 15" id="KW-0066">ATP synthesis</keyword>
<evidence type="ECO:0000256" key="12">
    <source>
        <dbReference type="ARBA" id="ARBA00057306"/>
    </source>
</evidence>
<keyword evidence="17" id="KW-1185">Reference proteome</keyword>
<comment type="subunit">
    <text evidence="13">Component of the ATP synthase complex composed at least of ATP5F1A/subunit alpha, ATP5F1B/subunit beta, ATP5MC1/subunit c (homooctomer), MT-ATP6/subunit a, MT-ATP8/subunit 8, ATP5ME/subunit e, ATP5MF/subunit f, ATP5MG/subunit g, ATP5MK/subunit k, ATP5MJ/subunit j, ATP5F1C/subunit gamma, ATP5F1D/subunit delta, ATP5F1E/subunit epsilon, ATP5PF/subunit F6, ATP5PB/subunit b, ATP5PD/subunit d, ATP5PO/subunit OSCP. ATP synthase complex consists of a soluble F(1) head domain (subunits alpha(3) and beta(3)) - the catalytic core - and a membrane F(0) domain - the membrane proton channel (subunits c, a, 8, e, f, g, k and j). These two domains are linked by a central stalk (subunits gamma, delta, and epsilon) rotating inside the F1 region and a stationary peripheral stalk (subunits F6, b, d, and OSCP).</text>
</comment>
<comment type="caution">
    <text evidence="16">The sequence shown here is derived from an EMBL/GenBank/DDBJ whole genome shotgun (WGS) entry which is preliminary data.</text>
</comment>
<evidence type="ECO:0000256" key="6">
    <source>
        <dbReference type="ARBA" id="ARBA00022792"/>
    </source>
</evidence>
<evidence type="ECO:0000256" key="10">
    <source>
        <dbReference type="ARBA" id="ARBA00023136"/>
    </source>
</evidence>
<keyword evidence="10" id="KW-0472">Membrane</keyword>
<reference evidence="16 17" key="1">
    <citation type="submission" date="2019-04" db="EMBL/GenBank/DDBJ databases">
        <title>High contiguity whole genome sequence and gene annotation resource for two Venturia nashicola isolates.</title>
        <authorList>
            <person name="Prokchorchik M."/>
            <person name="Won K."/>
            <person name="Lee Y."/>
            <person name="Choi E.D."/>
            <person name="Segonzac C."/>
            <person name="Sohn K.H."/>
        </authorList>
    </citation>
    <scope>NUCLEOTIDE SEQUENCE [LARGE SCALE GENOMIC DNA]</scope>
    <source>
        <strain evidence="16 17">PRI2</strain>
    </source>
</reference>
<evidence type="ECO:0000256" key="8">
    <source>
        <dbReference type="ARBA" id="ARBA00023065"/>
    </source>
</evidence>
<evidence type="ECO:0000256" key="11">
    <source>
        <dbReference type="ARBA" id="ARBA00023310"/>
    </source>
</evidence>
<proteinExistence type="inferred from homology"/>
<evidence type="ECO:0000256" key="13">
    <source>
        <dbReference type="ARBA" id="ARBA00064647"/>
    </source>
</evidence>
<evidence type="ECO:0000313" key="17">
    <source>
        <dbReference type="Proteomes" id="UP000298493"/>
    </source>
</evidence>
<name>A0A4Z1P3P2_9PEZI</name>
<dbReference type="Proteomes" id="UP000298493">
    <property type="component" value="Unassembled WGS sequence"/>
</dbReference>
<dbReference type="AlphaFoldDB" id="A0A4Z1P3P2"/>
<keyword evidence="3 15" id="KW-0813">Transport</keyword>
<dbReference type="GO" id="GO:0015078">
    <property type="term" value="F:proton transmembrane transporter activity"/>
    <property type="evidence" value="ECO:0007669"/>
    <property type="project" value="InterPro"/>
</dbReference>
<dbReference type="GO" id="GO:0005743">
    <property type="term" value="C:mitochondrial inner membrane"/>
    <property type="evidence" value="ECO:0007669"/>
    <property type="project" value="UniProtKB-SubCell"/>
</dbReference>
<evidence type="ECO:0000256" key="7">
    <source>
        <dbReference type="ARBA" id="ARBA00022990"/>
    </source>
</evidence>
<dbReference type="STRING" id="86259.A0A4Z1P3P2"/>
<dbReference type="GO" id="GO:0015986">
    <property type="term" value="P:proton motive force-driven ATP synthesis"/>
    <property type="evidence" value="ECO:0007669"/>
    <property type="project" value="InterPro"/>
</dbReference>
<dbReference type="EMBL" id="SNSC02000018">
    <property type="protein sequence ID" value="TID16353.1"/>
    <property type="molecule type" value="Genomic_DNA"/>
</dbReference>
<evidence type="ECO:0000256" key="14">
    <source>
        <dbReference type="ARBA" id="ARBA00074682"/>
    </source>
</evidence>
<keyword evidence="5 15" id="KW-0375">Hydrogen ion transport</keyword>
<evidence type="ECO:0000256" key="3">
    <source>
        <dbReference type="ARBA" id="ARBA00022448"/>
    </source>
</evidence>